<dbReference type="KEGG" id="tpol:Mal48_08630"/>
<keyword evidence="3" id="KW-1185">Reference proteome</keyword>
<organism evidence="2 3">
    <name type="scientific">Thalassoglobus polymorphus</name>
    <dbReference type="NCBI Taxonomy" id="2527994"/>
    <lineage>
        <taxon>Bacteria</taxon>
        <taxon>Pseudomonadati</taxon>
        <taxon>Planctomycetota</taxon>
        <taxon>Planctomycetia</taxon>
        <taxon>Planctomycetales</taxon>
        <taxon>Planctomycetaceae</taxon>
        <taxon>Thalassoglobus</taxon>
    </lineage>
</organism>
<dbReference type="OrthoDB" id="207889at2"/>
<keyword evidence="1" id="KW-0732">Signal</keyword>
<reference evidence="2 3" key="1">
    <citation type="submission" date="2019-02" db="EMBL/GenBank/DDBJ databases">
        <title>Deep-cultivation of Planctomycetes and their phenomic and genomic characterization uncovers novel biology.</title>
        <authorList>
            <person name="Wiegand S."/>
            <person name="Jogler M."/>
            <person name="Boedeker C."/>
            <person name="Pinto D."/>
            <person name="Vollmers J."/>
            <person name="Rivas-Marin E."/>
            <person name="Kohn T."/>
            <person name="Peeters S.H."/>
            <person name="Heuer A."/>
            <person name="Rast P."/>
            <person name="Oberbeckmann S."/>
            <person name="Bunk B."/>
            <person name="Jeske O."/>
            <person name="Meyerdierks A."/>
            <person name="Storesund J.E."/>
            <person name="Kallscheuer N."/>
            <person name="Luecker S."/>
            <person name="Lage O.M."/>
            <person name="Pohl T."/>
            <person name="Merkel B.J."/>
            <person name="Hornburger P."/>
            <person name="Mueller R.-W."/>
            <person name="Bruemmer F."/>
            <person name="Labrenz M."/>
            <person name="Spormann A.M."/>
            <person name="Op den Camp H."/>
            <person name="Overmann J."/>
            <person name="Amann R."/>
            <person name="Jetten M.S.M."/>
            <person name="Mascher T."/>
            <person name="Medema M.H."/>
            <person name="Devos D.P."/>
            <person name="Kaster A.-K."/>
            <person name="Ovreas L."/>
            <person name="Rohde M."/>
            <person name="Galperin M.Y."/>
            <person name="Jogler C."/>
        </authorList>
    </citation>
    <scope>NUCLEOTIDE SEQUENCE [LARGE SCALE GENOMIC DNA]</scope>
    <source>
        <strain evidence="2 3">Mal48</strain>
    </source>
</reference>
<dbReference type="AlphaFoldDB" id="A0A517QJ41"/>
<evidence type="ECO:0000256" key="1">
    <source>
        <dbReference type="SAM" id="SignalP"/>
    </source>
</evidence>
<dbReference type="RefSeq" id="WP_145196349.1">
    <property type="nucleotide sequence ID" value="NZ_CP036267.1"/>
</dbReference>
<protein>
    <recommendedName>
        <fullName evidence="4">DUF3352 domain-containing protein</fullName>
    </recommendedName>
</protein>
<gene>
    <name evidence="2" type="ORF">Mal48_08630</name>
</gene>
<evidence type="ECO:0008006" key="4">
    <source>
        <dbReference type="Google" id="ProtNLM"/>
    </source>
</evidence>
<accession>A0A517QJ41</accession>
<name>A0A517QJ41_9PLAN</name>
<feature type="signal peptide" evidence="1">
    <location>
        <begin position="1"/>
        <end position="28"/>
    </location>
</feature>
<proteinExistence type="predicted"/>
<dbReference type="EMBL" id="CP036267">
    <property type="protein sequence ID" value="QDT31628.1"/>
    <property type="molecule type" value="Genomic_DNA"/>
</dbReference>
<evidence type="ECO:0000313" key="3">
    <source>
        <dbReference type="Proteomes" id="UP000315724"/>
    </source>
</evidence>
<evidence type="ECO:0000313" key="2">
    <source>
        <dbReference type="EMBL" id="QDT31628.1"/>
    </source>
</evidence>
<sequence precursor="true">MKNRNSKISLFAIIVAGLLAIHPANVFGQDDLEEDFGPRLPFAAVAVKNIDQSLTNVAAMFDATGRSDMTDMINDFLSDKAGNLEGISRTKPFGFMFFLSDSLPPQPVRVAFIPVDDMDAFIRTASLGPAKPEKVEGKENVYRFPFGRRNRGVNMVVENGYAFAASDESMLEDLPDPEEIVRSMVARYDVSASAMLGNIQPLMKDFFIATLQSSSQAELQQRDDESEAAHQMRKASGQSVLELMTQVLRDGEQITVGLEAKPEEKMAAIELLVDATPESEFSEFMKNIGGRKSIFEPLQSDTNPLTLTISWKMDRREKEAMIGLVKGLELALGEQLPETFLASIGRIADSLRATAEQEHINGVFQFIPIERDEFALIGGLKLVGAQTFGTALRDLLSGVGELEGIESVELDVHEHQNVMFHRLVATNAREEDLRIYGGHPSVYLGSGNGIFWFGIGGDKLLSELDFAIDLLLETPPGTLEGSTAPLQVVFRLLPWMNLPAPENANQNGRELAFEAIEKGQDAVRIDIRPTETGGRVRMQFEEGFVRLLGLTLAQLYDRSQL</sequence>
<feature type="chain" id="PRO_5022218261" description="DUF3352 domain-containing protein" evidence="1">
    <location>
        <begin position="29"/>
        <end position="561"/>
    </location>
</feature>
<dbReference type="Proteomes" id="UP000315724">
    <property type="component" value="Chromosome"/>
</dbReference>